<reference evidence="2 3" key="1">
    <citation type="submission" date="2016-10" db="EMBL/GenBank/DDBJ databases">
        <authorList>
            <person name="de Groot N.N."/>
        </authorList>
    </citation>
    <scope>NUCLEOTIDE SEQUENCE [LARGE SCALE GENOMIC DNA]</scope>
    <source>
        <strain evidence="2 3">DSM 16199</strain>
    </source>
</reference>
<sequence length="131" mass="14179">MIAIDTNVLVRFLTLDDAAQAALAVGLIDTLTPQAPAFISREVMIETVWVLERAYRFDRMTIAQALDAVLEAEELLVENPDRVGLALSRYRHGGPGFADQMIALAGRDAGAATCYTFDRKAAALPESTLLA</sequence>
<evidence type="ECO:0000259" key="1">
    <source>
        <dbReference type="Pfam" id="PF01850"/>
    </source>
</evidence>
<dbReference type="InterPro" id="IPR029060">
    <property type="entry name" value="PIN-like_dom_sf"/>
</dbReference>
<evidence type="ECO:0000313" key="2">
    <source>
        <dbReference type="EMBL" id="SFL16324.1"/>
    </source>
</evidence>
<proteinExistence type="predicted"/>
<keyword evidence="3" id="KW-1185">Reference proteome</keyword>
<feature type="domain" description="PIN" evidence="1">
    <location>
        <begin position="3"/>
        <end position="123"/>
    </location>
</feature>
<dbReference type="InterPro" id="IPR002716">
    <property type="entry name" value="PIN_dom"/>
</dbReference>
<dbReference type="EMBL" id="FOTF01000009">
    <property type="protein sequence ID" value="SFL16324.1"/>
    <property type="molecule type" value="Genomic_DNA"/>
</dbReference>
<accession>A0A1I4FEI1</accession>
<organism evidence="2 3">
    <name type="scientific">Loktanella salsilacus</name>
    <dbReference type="NCBI Taxonomy" id="195913"/>
    <lineage>
        <taxon>Bacteria</taxon>
        <taxon>Pseudomonadati</taxon>
        <taxon>Pseudomonadota</taxon>
        <taxon>Alphaproteobacteria</taxon>
        <taxon>Rhodobacterales</taxon>
        <taxon>Roseobacteraceae</taxon>
        <taxon>Loktanella</taxon>
    </lineage>
</organism>
<dbReference type="SUPFAM" id="SSF88723">
    <property type="entry name" value="PIN domain-like"/>
    <property type="match status" value="1"/>
</dbReference>
<dbReference type="Gene3D" id="3.40.50.1010">
    <property type="entry name" value="5'-nuclease"/>
    <property type="match status" value="1"/>
</dbReference>
<dbReference type="RefSeq" id="WP_090188931.1">
    <property type="nucleotide sequence ID" value="NZ_CAXIDI010000005.1"/>
</dbReference>
<dbReference type="STRING" id="195913.SAMN04488004_10942"/>
<protein>
    <submittedName>
        <fullName evidence="2">Predicted nucleic-acid-binding protein, contains PIN domain</fullName>
    </submittedName>
</protein>
<evidence type="ECO:0000313" key="3">
    <source>
        <dbReference type="Proteomes" id="UP000199550"/>
    </source>
</evidence>
<dbReference type="Pfam" id="PF01850">
    <property type="entry name" value="PIN"/>
    <property type="match status" value="1"/>
</dbReference>
<name>A0A1I4FEI1_9RHOB</name>
<dbReference type="Proteomes" id="UP000199550">
    <property type="component" value="Unassembled WGS sequence"/>
</dbReference>
<dbReference type="AlphaFoldDB" id="A0A1I4FEI1"/>
<dbReference type="CDD" id="cd18683">
    <property type="entry name" value="PIN_VapC-like"/>
    <property type="match status" value="1"/>
</dbReference>
<dbReference type="OrthoDB" id="3175275at2"/>
<gene>
    <name evidence="2" type="ORF">SAMN04488004_10942</name>
</gene>